<dbReference type="PANTHER" id="PTHR30085">
    <property type="entry name" value="AMINO ACID ABC TRANSPORTER PERMEASE"/>
    <property type="match status" value="1"/>
</dbReference>
<reference evidence="7" key="1">
    <citation type="submission" date="2020-06" db="EMBL/GenBank/DDBJ databases">
        <authorList>
            <consortium name="Plant Systems Biology data submission"/>
        </authorList>
    </citation>
    <scope>NUCLEOTIDE SEQUENCE</scope>
    <source>
        <strain evidence="7">D6</strain>
    </source>
</reference>
<dbReference type="PANTHER" id="PTHR30085:SF6">
    <property type="entry name" value="ABC TRANSPORTER GLUTAMINE-BINDING PROTEIN GLNH"/>
    <property type="match status" value="1"/>
</dbReference>
<evidence type="ECO:0000313" key="7">
    <source>
        <dbReference type="EMBL" id="CAB9514356.1"/>
    </source>
</evidence>
<dbReference type="Proteomes" id="UP001153069">
    <property type="component" value="Unassembled WGS sequence"/>
</dbReference>
<proteinExistence type="inferred from homology"/>
<dbReference type="EMBL" id="CAICTM010000648">
    <property type="protein sequence ID" value="CAB9514356.1"/>
    <property type="molecule type" value="Genomic_DNA"/>
</dbReference>
<feature type="region of interest" description="Disordered" evidence="4">
    <location>
        <begin position="140"/>
        <end position="196"/>
    </location>
</feature>
<sequence>MSTTQQSHHHPGGGKAKKAEASSEILDPSHGIVNSQKKANPTTGTCRQTGQSHRSSSPRDIVQRTREVPIAKKNELGGDQQLKMKSSLPKRQQLPSLRQSNESFISEELLETIIGAPRAAKPSEKEKLPKTTFAGALKEKKSGTIGMEKQEMQTMNTEKIKVSSSKAMHSSKWCSKKVQKKNLKPKRQQHPSLRQSNESFISEELLETIIGAPRAAKAPPEKSDGKSSNKMLLKTSDGADEGHTETETSCMSSQEQNRESLPGAFKEYLSAPTVAAGAHFSEYFGLDCSKSFTQSFTGDAHDKGKGAPTEYMMPSVLPFDAVLVPSSCDESSDSGRSSSDGDGWIHAVCNSSHHGESGYDVEKNRPQLPPMLPEHSVRTLLKDEDDENGITNKRTLLGVGLLMVALIVVLAVLLPIFAASSSSSGGASNTAWQAQDTENKSISGSPMTSLTTLQKIRIDGILKCTVGWEGEAGAATTFEGPLTRFEEHLCLAIGAALNVTVEFVRTSGNVDRFAVLANKTVDIASRVVTHTMQRQFQEPTSQRAFAFTVPYLYSGMQAGGDPTMVFNCAEKDFLHTSGGCEELRVCVMKSTSHLRVLKSMLPVRRMHLVLNEAEMFEAFMGGLCNVMAHEGHILAETVVRQAGYTGDYVIGDTLFTKEPLALVMRNDDAEFSDFVNAILMSLMVAELHSTTVFPTTISNVYPLEDGALNYQDAFRAAVGVGGNYGELFDRILAPYLQRQVVNQVRTFSKDVGDNGTGLLYAHPFGLLDVPPDNITYGPTLTTVLRRGYLRCGVIAQEQPGLAWWDDDDNNTVSSYVGMDTDYCKAMAASLFHGAYDSLEFVRLTNISDGAVRLHRQEVDVVAGAAWTLETDVREPTTGIGYSFSQPYFFSSNGEGNDSGAFCLMTRQDDHEWASLAYWTVAATVFAEEEGITSAVSIGMPEVLLFGERFKRLFRDVILSVGNYGEIYERNMEAFLPRQSPNTLNKSPNQGPQHFPAPGFLSLL</sequence>
<accession>A0A9N8E492</accession>
<comment type="caution">
    <text evidence="7">The sequence shown here is derived from an EMBL/GenBank/DDBJ whole genome shotgun (WGS) entry which is preliminary data.</text>
</comment>
<feature type="compositionally biased region" description="Basic residues" evidence="4">
    <location>
        <begin position="174"/>
        <end position="189"/>
    </location>
</feature>
<keyword evidence="8" id="KW-1185">Reference proteome</keyword>
<dbReference type="InterPro" id="IPR001638">
    <property type="entry name" value="Solute-binding_3/MltF_N"/>
</dbReference>
<feature type="transmembrane region" description="Helical" evidence="5">
    <location>
        <begin position="396"/>
        <end position="418"/>
    </location>
</feature>
<gene>
    <name evidence="7" type="ORF">SEMRO_649_G181140.1</name>
</gene>
<evidence type="ECO:0000256" key="4">
    <source>
        <dbReference type="SAM" id="MobiDB-lite"/>
    </source>
</evidence>
<keyword evidence="5" id="KW-1133">Transmembrane helix</keyword>
<name>A0A9N8E492_9STRA</name>
<keyword evidence="3" id="KW-0732">Signal</keyword>
<dbReference type="Gene3D" id="3.40.190.10">
    <property type="entry name" value="Periplasmic binding protein-like II"/>
    <property type="match status" value="3"/>
</dbReference>
<feature type="compositionally biased region" description="Basic residues" evidence="4">
    <location>
        <begin position="7"/>
        <end position="16"/>
    </location>
</feature>
<evidence type="ECO:0000256" key="2">
    <source>
        <dbReference type="ARBA" id="ARBA00022448"/>
    </source>
</evidence>
<feature type="compositionally biased region" description="Basic and acidic residues" evidence="4">
    <location>
        <begin position="61"/>
        <end position="76"/>
    </location>
</feature>
<feature type="compositionally biased region" description="Polar residues" evidence="4">
    <location>
        <begin position="978"/>
        <end position="991"/>
    </location>
</feature>
<feature type="domain" description="Solute-binding protein family 3/N-terminal" evidence="6">
    <location>
        <begin position="463"/>
        <end position="705"/>
    </location>
</feature>
<dbReference type="SUPFAM" id="SSF53850">
    <property type="entry name" value="Periplasmic binding protein-like II"/>
    <property type="match status" value="2"/>
</dbReference>
<dbReference type="GO" id="GO:0006865">
    <property type="term" value="P:amino acid transport"/>
    <property type="evidence" value="ECO:0007669"/>
    <property type="project" value="TreeGrafter"/>
</dbReference>
<organism evidence="7 8">
    <name type="scientific">Seminavis robusta</name>
    <dbReference type="NCBI Taxonomy" id="568900"/>
    <lineage>
        <taxon>Eukaryota</taxon>
        <taxon>Sar</taxon>
        <taxon>Stramenopiles</taxon>
        <taxon>Ochrophyta</taxon>
        <taxon>Bacillariophyta</taxon>
        <taxon>Bacillariophyceae</taxon>
        <taxon>Bacillariophycidae</taxon>
        <taxon>Naviculales</taxon>
        <taxon>Naviculaceae</taxon>
        <taxon>Seminavis</taxon>
    </lineage>
</organism>
<keyword evidence="2" id="KW-0813">Transport</keyword>
<evidence type="ECO:0000313" key="8">
    <source>
        <dbReference type="Proteomes" id="UP001153069"/>
    </source>
</evidence>
<dbReference type="OrthoDB" id="10056896at2759"/>
<evidence type="ECO:0000256" key="5">
    <source>
        <dbReference type="SAM" id="Phobius"/>
    </source>
</evidence>
<feature type="compositionally biased region" description="Polar residues" evidence="4">
    <location>
        <begin position="152"/>
        <end position="168"/>
    </location>
</feature>
<feature type="compositionally biased region" description="Polar residues" evidence="4">
    <location>
        <begin position="32"/>
        <end position="55"/>
    </location>
</feature>
<protein>
    <submittedName>
        <fullName evidence="7">Extracellular solute-binding protein</fullName>
    </submittedName>
</protein>
<keyword evidence="5" id="KW-0472">Membrane</keyword>
<feature type="region of interest" description="Disordered" evidence="4">
    <location>
        <begin position="1"/>
        <end position="102"/>
    </location>
</feature>
<dbReference type="InterPro" id="IPR051455">
    <property type="entry name" value="Bact_solute-bind_prot3"/>
</dbReference>
<feature type="compositionally biased region" description="Polar residues" evidence="4">
    <location>
        <begin position="89"/>
        <end position="102"/>
    </location>
</feature>
<dbReference type="SMART" id="SM00062">
    <property type="entry name" value="PBPb"/>
    <property type="match status" value="1"/>
</dbReference>
<comment type="similarity">
    <text evidence="1">Belongs to the bacterial solute-binding protein 3 family.</text>
</comment>
<keyword evidence="5" id="KW-0812">Transmembrane</keyword>
<feature type="region of interest" description="Disordered" evidence="4">
    <location>
        <begin position="978"/>
        <end position="1003"/>
    </location>
</feature>
<evidence type="ECO:0000259" key="6">
    <source>
        <dbReference type="SMART" id="SM00062"/>
    </source>
</evidence>
<feature type="region of interest" description="Disordered" evidence="4">
    <location>
        <begin position="214"/>
        <end position="258"/>
    </location>
</feature>
<evidence type="ECO:0000256" key="1">
    <source>
        <dbReference type="ARBA" id="ARBA00010333"/>
    </source>
</evidence>
<dbReference type="AlphaFoldDB" id="A0A9N8E492"/>
<evidence type="ECO:0000256" key="3">
    <source>
        <dbReference type="ARBA" id="ARBA00022729"/>
    </source>
</evidence>